<name>A0A2U3DXP8_PURLI</name>
<dbReference type="Proteomes" id="UP000245956">
    <property type="component" value="Unassembled WGS sequence"/>
</dbReference>
<sequence>MTSSSPRRQDPCQLPWDPTNSVFPSRKHLPRTEGAPADAAWTWGADDNLGRLNLLTPSRVVAAKAEILSGEIARVDLPLDVPRQPSWGRERFRHTIKVVQEGIGNDDLYELNTQSSSQWDGFRHMSHAPTKTFYNNTKASDIAGPHANDRCSIHHWSSQGMTGRGVLLDYRSYAESQGFAYNSASHHAITYEELRRCGDWQGLDIRPASQGGDIRVGDFLFIRSGFVRDYYLASDDDNDAIGLREEPTWAGVSQEPAVVDWLHDCYFAAVAGDAPAFEVWPSRESYKLHEYFLALWGVPIGEMLDLEKVSELARKHGRWTFFFSSAPANCPGGVGSQVNGTAIF</sequence>
<dbReference type="InterPro" id="IPR037175">
    <property type="entry name" value="KFase_sf"/>
</dbReference>
<dbReference type="GO" id="GO:0004061">
    <property type="term" value="F:arylformamidase activity"/>
    <property type="evidence" value="ECO:0007669"/>
    <property type="project" value="InterPro"/>
</dbReference>
<evidence type="ECO:0000313" key="3">
    <source>
        <dbReference type="EMBL" id="PWI67023.1"/>
    </source>
</evidence>
<gene>
    <name evidence="3" type="ORF">PCL_04529</name>
</gene>
<evidence type="ECO:0008006" key="5">
    <source>
        <dbReference type="Google" id="ProtNLM"/>
    </source>
</evidence>
<organism evidence="3 4">
    <name type="scientific">Purpureocillium lilacinum</name>
    <name type="common">Paecilomyces lilacinus</name>
    <dbReference type="NCBI Taxonomy" id="33203"/>
    <lineage>
        <taxon>Eukaryota</taxon>
        <taxon>Fungi</taxon>
        <taxon>Dikarya</taxon>
        <taxon>Ascomycota</taxon>
        <taxon>Pezizomycotina</taxon>
        <taxon>Sordariomycetes</taxon>
        <taxon>Hypocreomycetidae</taxon>
        <taxon>Hypocreales</taxon>
        <taxon>Ophiocordycipitaceae</taxon>
        <taxon>Purpureocillium</taxon>
    </lineage>
</organism>
<comment type="similarity">
    <text evidence="1">Belongs to the Cyclase 1 superfamily.</text>
</comment>
<feature type="region of interest" description="Disordered" evidence="2">
    <location>
        <begin position="1"/>
        <end position="33"/>
    </location>
</feature>
<dbReference type="EMBL" id="LCWV01000021">
    <property type="protein sequence ID" value="PWI67023.1"/>
    <property type="molecule type" value="Genomic_DNA"/>
</dbReference>
<dbReference type="PANTHER" id="PTHR34861">
    <property type="match status" value="1"/>
</dbReference>
<comment type="caution">
    <text evidence="3">The sequence shown here is derived from an EMBL/GenBank/DDBJ whole genome shotgun (WGS) entry which is preliminary data.</text>
</comment>
<protein>
    <recommendedName>
        <fullName evidence="5">Cyclase protein</fullName>
    </recommendedName>
</protein>
<evidence type="ECO:0000256" key="2">
    <source>
        <dbReference type="SAM" id="MobiDB-lite"/>
    </source>
</evidence>
<dbReference type="AlphaFoldDB" id="A0A2U3DXP8"/>
<dbReference type="GO" id="GO:0019441">
    <property type="term" value="P:L-tryptophan catabolic process to kynurenine"/>
    <property type="evidence" value="ECO:0007669"/>
    <property type="project" value="InterPro"/>
</dbReference>
<evidence type="ECO:0000313" key="4">
    <source>
        <dbReference type="Proteomes" id="UP000245956"/>
    </source>
</evidence>
<proteinExistence type="inferred from homology"/>
<evidence type="ECO:0000256" key="1">
    <source>
        <dbReference type="ARBA" id="ARBA00007865"/>
    </source>
</evidence>
<dbReference type="InterPro" id="IPR007325">
    <property type="entry name" value="KFase/CYL"/>
</dbReference>
<dbReference type="Pfam" id="PF04199">
    <property type="entry name" value="Cyclase"/>
    <property type="match status" value="1"/>
</dbReference>
<dbReference type="PANTHER" id="PTHR34861:SF10">
    <property type="entry name" value="CYCLASE"/>
    <property type="match status" value="1"/>
</dbReference>
<reference evidence="3 4" key="1">
    <citation type="journal article" date="2016" name="Front. Microbiol.">
        <title>Genome and transcriptome sequences reveal the specific parasitism of the nematophagous Purpureocillium lilacinum 36-1.</title>
        <authorList>
            <person name="Xie J."/>
            <person name="Li S."/>
            <person name="Mo C."/>
            <person name="Xiao X."/>
            <person name="Peng D."/>
            <person name="Wang G."/>
            <person name="Xiao Y."/>
        </authorList>
    </citation>
    <scope>NUCLEOTIDE SEQUENCE [LARGE SCALE GENOMIC DNA]</scope>
    <source>
        <strain evidence="3 4">36-1</strain>
    </source>
</reference>
<accession>A0A2U3DXP8</accession>
<dbReference type="Gene3D" id="3.50.30.50">
    <property type="entry name" value="Putative cyclase"/>
    <property type="match status" value="1"/>
</dbReference>